<evidence type="ECO:0000313" key="6">
    <source>
        <dbReference type="EMBL" id="MBB6557606.1"/>
    </source>
</evidence>
<dbReference type="EMBL" id="JACHLK010000001">
    <property type="protein sequence ID" value="MBB6557606.1"/>
    <property type="molecule type" value="Genomic_DNA"/>
</dbReference>
<accession>A0A7X0P991</accession>
<feature type="domain" description="Beta-lactamase class A catalytic" evidence="5">
    <location>
        <begin position="201"/>
        <end position="321"/>
    </location>
</feature>
<evidence type="ECO:0000256" key="2">
    <source>
        <dbReference type="ARBA" id="ARBA00009009"/>
    </source>
</evidence>
<dbReference type="RefSeq" id="WP_184855050.1">
    <property type="nucleotide sequence ID" value="NZ_JACHLK010000001.1"/>
</dbReference>
<comment type="catalytic activity">
    <reaction evidence="1">
        <text>a beta-lactam + H2O = a substituted beta-amino acid</text>
        <dbReference type="Rhea" id="RHEA:20401"/>
        <dbReference type="ChEBI" id="CHEBI:15377"/>
        <dbReference type="ChEBI" id="CHEBI:35627"/>
        <dbReference type="ChEBI" id="CHEBI:140347"/>
        <dbReference type="EC" id="3.5.2.6"/>
    </reaction>
</comment>
<dbReference type="SUPFAM" id="SSF56601">
    <property type="entry name" value="beta-lactamase/transpeptidase-like"/>
    <property type="match status" value="1"/>
</dbReference>
<dbReference type="PANTHER" id="PTHR35333">
    <property type="entry name" value="BETA-LACTAMASE"/>
    <property type="match status" value="1"/>
</dbReference>
<dbReference type="GO" id="GO:0008800">
    <property type="term" value="F:beta-lactamase activity"/>
    <property type="evidence" value="ECO:0007669"/>
    <property type="project" value="UniProtKB-EC"/>
</dbReference>
<dbReference type="EC" id="3.5.2.6" evidence="3"/>
<feature type="domain" description="Beta-lactamase class A catalytic" evidence="5">
    <location>
        <begin position="49"/>
        <end position="161"/>
    </location>
</feature>
<comment type="caution">
    <text evidence="6">The sequence shown here is derived from an EMBL/GenBank/DDBJ whole genome shotgun (WGS) entry which is preliminary data.</text>
</comment>
<dbReference type="InterPro" id="IPR000871">
    <property type="entry name" value="Beta-lactam_class-A"/>
</dbReference>
<evidence type="ECO:0000256" key="4">
    <source>
        <dbReference type="SAM" id="SignalP"/>
    </source>
</evidence>
<protein>
    <recommendedName>
        <fullName evidence="3">beta-lactamase</fullName>
        <ecNumber evidence="3">3.5.2.6</ecNumber>
    </recommendedName>
</protein>
<dbReference type="GO" id="GO:0030655">
    <property type="term" value="P:beta-lactam antibiotic catabolic process"/>
    <property type="evidence" value="ECO:0007669"/>
    <property type="project" value="InterPro"/>
</dbReference>
<sequence>MTQSVPPWRAWCTALILASASLAAQGAAWSDALRQQIERIDAATPGQLGVYVKRLDNGEVLSYQADRPWYLGSSAKLPVAIAVLQEVEQGRHSLAEQATLLDTDKVDGSGNVVWNKTGTRYRVDALLKRMLMESDNTAANMLMRTIGDEALNRRARELLGNKGFERITNFAQVRYDVYAELHPDALTLGNMDLVRLAAAPMGPQRVDALARTIGVDKADFRVQTMDEAYRRYYARGLNSAPLTSYGDMLEKLVRGQLVSPAHQQRLFTDLKYATYDAYRLEAGLPRSERFIHKTGTQLHRACHMGVVNPQDGGRAAIVVATCAEGLDEHGEAGKAFEQIGRAITATLLPGKKPGR</sequence>
<comment type="similarity">
    <text evidence="2">Belongs to the class-A beta-lactamase family.</text>
</comment>
<evidence type="ECO:0000256" key="3">
    <source>
        <dbReference type="ARBA" id="ARBA00012865"/>
    </source>
</evidence>
<reference evidence="6 7" key="1">
    <citation type="submission" date="2020-08" db="EMBL/GenBank/DDBJ databases">
        <title>Functional genomics of gut bacteria from endangered species of beetles.</title>
        <authorList>
            <person name="Carlos-Shanley C."/>
        </authorList>
    </citation>
    <scope>NUCLEOTIDE SEQUENCE [LARGE SCALE GENOMIC DNA]</scope>
    <source>
        <strain evidence="6 7">S00198</strain>
    </source>
</reference>
<dbReference type="AlphaFoldDB" id="A0A7X0P991"/>
<dbReference type="GO" id="GO:0046677">
    <property type="term" value="P:response to antibiotic"/>
    <property type="evidence" value="ECO:0007669"/>
    <property type="project" value="InterPro"/>
</dbReference>
<feature type="signal peptide" evidence="4">
    <location>
        <begin position="1"/>
        <end position="23"/>
    </location>
</feature>
<feature type="chain" id="PRO_5030653122" description="beta-lactamase" evidence="4">
    <location>
        <begin position="24"/>
        <end position="355"/>
    </location>
</feature>
<evidence type="ECO:0000259" key="5">
    <source>
        <dbReference type="Pfam" id="PF13354"/>
    </source>
</evidence>
<keyword evidence="6" id="KW-0378">Hydrolase</keyword>
<gene>
    <name evidence="6" type="ORF">HNP48_000270</name>
</gene>
<name>A0A7X0P991_9BURK</name>
<keyword evidence="7" id="KW-1185">Reference proteome</keyword>
<dbReference type="Pfam" id="PF13354">
    <property type="entry name" value="Beta-lactamase2"/>
    <property type="match status" value="2"/>
</dbReference>
<dbReference type="Gene3D" id="3.40.710.10">
    <property type="entry name" value="DD-peptidase/beta-lactamase superfamily"/>
    <property type="match status" value="1"/>
</dbReference>
<dbReference type="Proteomes" id="UP000575083">
    <property type="component" value="Unassembled WGS sequence"/>
</dbReference>
<keyword evidence="4" id="KW-0732">Signal</keyword>
<dbReference type="InterPro" id="IPR045155">
    <property type="entry name" value="Beta-lactam_cat"/>
</dbReference>
<evidence type="ECO:0000256" key="1">
    <source>
        <dbReference type="ARBA" id="ARBA00001526"/>
    </source>
</evidence>
<proteinExistence type="inferred from homology"/>
<evidence type="ECO:0000313" key="7">
    <source>
        <dbReference type="Proteomes" id="UP000575083"/>
    </source>
</evidence>
<organism evidence="6 7">
    <name type="scientific">Acidovorax soli</name>
    <dbReference type="NCBI Taxonomy" id="592050"/>
    <lineage>
        <taxon>Bacteria</taxon>
        <taxon>Pseudomonadati</taxon>
        <taxon>Pseudomonadota</taxon>
        <taxon>Betaproteobacteria</taxon>
        <taxon>Burkholderiales</taxon>
        <taxon>Comamonadaceae</taxon>
        <taxon>Acidovorax</taxon>
    </lineage>
</organism>
<dbReference type="PANTHER" id="PTHR35333:SF3">
    <property type="entry name" value="BETA-LACTAMASE-TYPE TRANSPEPTIDASE FOLD CONTAINING PROTEIN"/>
    <property type="match status" value="1"/>
</dbReference>
<dbReference type="InterPro" id="IPR012338">
    <property type="entry name" value="Beta-lactam/transpept-like"/>
</dbReference>